<keyword evidence="2" id="KW-1185">Reference proteome</keyword>
<protein>
    <submittedName>
        <fullName evidence="1">Uncharacterized protein</fullName>
    </submittedName>
</protein>
<organism evidence="1 2">
    <name type="scientific">Cyclocybe aegerita</name>
    <name type="common">Black poplar mushroom</name>
    <name type="synonym">Agrocybe aegerita</name>
    <dbReference type="NCBI Taxonomy" id="1973307"/>
    <lineage>
        <taxon>Eukaryota</taxon>
        <taxon>Fungi</taxon>
        <taxon>Dikarya</taxon>
        <taxon>Basidiomycota</taxon>
        <taxon>Agaricomycotina</taxon>
        <taxon>Agaricomycetes</taxon>
        <taxon>Agaricomycetidae</taxon>
        <taxon>Agaricales</taxon>
        <taxon>Agaricineae</taxon>
        <taxon>Bolbitiaceae</taxon>
        <taxon>Cyclocybe</taxon>
    </lineage>
</organism>
<proteinExistence type="predicted"/>
<evidence type="ECO:0000313" key="1">
    <source>
        <dbReference type="EMBL" id="CAA7263087.1"/>
    </source>
</evidence>
<comment type="caution">
    <text evidence="1">The sequence shown here is derived from an EMBL/GenBank/DDBJ whole genome shotgun (WGS) entry which is preliminary data.</text>
</comment>
<dbReference type="EMBL" id="CACVBS010000038">
    <property type="protein sequence ID" value="CAA7263087.1"/>
    <property type="molecule type" value="Genomic_DNA"/>
</dbReference>
<dbReference type="AlphaFoldDB" id="A0A8S0XQK7"/>
<evidence type="ECO:0000313" key="2">
    <source>
        <dbReference type="Proteomes" id="UP000467700"/>
    </source>
</evidence>
<accession>A0A8S0XQK7</accession>
<reference evidence="1 2" key="1">
    <citation type="submission" date="2020-01" db="EMBL/GenBank/DDBJ databases">
        <authorList>
            <person name="Gupta K D."/>
        </authorList>
    </citation>
    <scope>NUCLEOTIDE SEQUENCE [LARGE SCALE GENOMIC DNA]</scope>
</reference>
<sequence length="187" mass="21574">MEATFDNKANVLNAKVHATHDNSVLYVVNTKQTMWGRTLTELWDKNPLPGEVETNTRVGAIHWKQRKFEVHGTWKSIDDVRRRPAGLKNRVRQRSRFWKWADDHEEYSIVHLEDGWKATCTGTNAVEATFTVPYRPQIFGKTKPVVLNLGKGALSRDEVFLILVLIYSETKRQEKMVRTPSSSPIQL</sequence>
<name>A0A8S0XQK7_CYCAE</name>
<gene>
    <name evidence="1" type="ORF">AAE3_LOCUS5318</name>
</gene>
<dbReference type="OrthoDB" id="2989558at2759"/>
<dbReference type="Proteomes" id="UP000467700">
    <property type="component" value="Unassembled WGS sequence"/>
</dbReference>